<dbReference type="PROSITE" id="PS51257">
    <property type="entry name" value="PROKAR_LIPOPROTEIN"/>
    <property type="match status" value="1"/>
</dbReference>
<comment type="caution">
    <text evidence="2">The sequence shown here is derived from an EMBL/GenBank/DDBJ whole genome shotgun (WGS) entry which is preliminary data.</text>
</comment>
<evidence type="ECO:0000313" key="3">
    <source>
        <dbReference type="Proteomes" id="UP000654279"/>
    </source>
</evidence>
<protein>
    <submittedName>
        <fullName evidence="2">Uncharacterized protein</fullName>
    </submittedName>
</protein>
<evidence type="ECO:0000313" key="2">
    <source>
        <dbReference type="EMBL" id="MBC8529585.1"/>
    </source>
</evidence>
<sequence>MKKKLLCLFVGLLFLAVGASGCTGGEQAEVTPQNATSQQVLYGQVSAIEGGKFTLSLFEGETSLQPQEAAAPGALIPSGESQTLYMPEDGQLFCLSGEEAVGADFLQLETGDVVQVTLTSDQLSSVLILSQGE</sequence>
<dbReference type="AlphaFoldDB" id="A0A926CZG8"/>
<dbReference type="Proteomes" id="UP000654279">
    <property type="component" value="Unassembled WGS sequence"/>
</dbReference>
<dbReference type="EMBL" id="JACRSO010000003">
    <property type="protein sequence ID" value="MBC8529585.1"/>
    <property type="molecule type" value="Genomic_DNA"/>
</dbReference>
<organism evidence="2 3">
    <name type="scientific">Luoshenia tenuis</name>
    <dbReference type="NCBI Taxonomy" id="2763654"/>
    <lineage>
        <taxon>Bacteria</taxon>
        <taxon>Bacillati</taxon>
        <taxon>Bacillota</taxon>
        <taxon>Clostridia</taxon>
        <taxon>Christensenellales</taxon>
        <taxon>Christensenellaceae</taxon>
        <taxon>Luoshenia</taxon>
    </lineage>
</organism>
<name>A0A926CZG8_9FIRM</name>
<gene>
    <name evidence="2" type="ORF">H8699_09120</name>
</gene>
<keyword evidence="3" id="KW-1185">Reference proteome</keyword>
<feature type="chain" id="PRO_5038636608" evidence="1">
    <location>
        <begin position="20"/>
        <end position="133"/>
    </location>
</feature>
<keyword evidence="1" id="KW-0732">Signal</keyword>
<evidence type="ECO:0000256" key="1">
    <source>
        <dbReference type="SAM" id="SignalP"/>
    </source>
</evidence>
<accession>A0A926CZG8</accession>
<proteinExistence type="predicted"/>
<reference evidence="2" key="1">
    <citation type="submission" date="2020-08" db="EMBL/GenBank/DDBJ databases">
        <title>Genome public.</title>
        <authorList>
            <person name="Liu C."/>
            <person name="Sun Q."/>
        </authorList>
    </citation>
    <scope>NUCLEOTIDE SEQUENCE</scope>
    <source>
        <strain evidence="2">NSJ-44</strain>
    </source>
</reference>
<dbReference type="RefSeq" id="WP_249285405.1">
    <property type="nucleotide sequence ID" value="NZ_JACRSO010000003.1"/>
</dbReference>
<feature type="signal peptide" evidence="1">
    <location>
        <begin position="1"/>
        <end position="19"/>
    </location>
</feature>